<dbReference type="CDD" id="cd00082">
    <property type="entry name" value="HisKA"/>
    <property type="match status" value="1"/>
</dbReference>
<dbReference type="Gene3D" id="3.30.450.40">
    <property type="match status" value="1"/>
</dbReference>
<dbReference type="CDD" id="cd00075">
    <property type="entry name" value="HATPase"/>
    <property type="match status" value="1"/>
</dbReference>
<dbReference type="Gene3D" id="1.10.287.130">
    <property type="match status" value="1"/>
</dbReference>
<gene>
    <name evidence="5" type="ORF">FUA23_12340</name>
</gene>
<organism evidence="5 6">
    <name type="scientific">Neolewinella aurantiaca</name>
    <dbReference type="NCBI Taxonomy" id="2602767"/>
    <lineage>
        <taxon>Bacteria</taxon>
        <taxon>Pseudomonadati</taxon>
        <taxon>Bacteroidota</taxon>
        <taxon>Saprospiria</taxon>
        <taxon>Saprospirales</taxon>
        <taxon>Lewinellaceae</taxon>
        <taxon>Neolewinella</taxon>
    </lineage>
</organism>
<dbReference type="RefSeq" id="WP_147931055.1">
    <property type="nucleotide sequence ID" value="NZ_VOXD01000017.1"/>
</dbReference>
<dbReference type="SMART" id="SM00065">
    <property type="entry name" value="GAF"/>
    <property type="match status" value="1"/>
</dbReference>
<dbReference type="Proteomes" id="UP000321907">
    <property type="component" value="Unassembled WGS sequence"/>
</dbReference>
<keyword evidence="6" id="KW-1185">Reference proteome</keyword>
<dbReference type="InterPro" id="IPR003594">
    <property type="entry name" value="HATPase_dom"/>
</dbReference>
<reference evidence="5 6" key="1">
    <citation type="submission" date="2019-08" db="EMBL/GenBank/DDBJ databases">
        <title>Lewinella sp. strain SSH13 Genome sequencing and assembly.</title>
        <authorList>
            <person name="Kim I."/>
        </authorList>
    </citation>
    <scope>NUCLEOTIDE SEQUENCE [LARGE SCALE GENOMIC DNA]</scope>
    <source>
        <strain evidence="5 6">SSH13</strain>
    </source>
</reference>
<dbReference type="PANTHER" id="PTHR43102:SF2">
    <property type="entry name" value="GAF DOMAIN-CONTAINING PROTEIN"/>
    <property type="match status" value="1"/>
</dbReference>
<dbReference type="SUPFAM" id="SSF47384">
    <property type="entry name" value="Homodimeric domain of signal transducing histidine kinase"/>
    <property type="match status" value="1"/>
</dbReference>
<name>A0A5C7FRT2_9BACT</name>
<evidence type="ECO:0000313" key="6">
    <source>
        <dbReference type="Proteomes" id="UP000321907"/>
    </source>
</evidence>
<evidence type="ECO:0000313" key="5">
    <source>
        <dbReference type="EMBL" id="TXF89069.1"/>
    </source>
</evidence>
<dbReference type="PRINTS" id="PR00344">
    <property type="entry name" value="BCTRLSENSOR"/>
</dbReference>
<dbReference type="InterPro" id="IPR004358">
    <property type="entry name" value="Sig_transdc_His_kin-like_C"/>
</dbReference>
<dbReference type="InterPro" id="IPR029016">
    <property type="entry name" value="GAF-like_dom_sf"/>
</dbReference>
<protein>
    <recommendedName>
        <fullName evidence="2">histidine kinase</fullName>
        <ecNumber evidence="2">2.7.13.3</ecNumber>
    </recommendedName>
</protein>
<dbReference type="PANTHER" id="PTHR43102">
    <property type="entry name" value="SLR1143 PROTEIN"/>
    <property type="match status" value="1"/>
</dbReference>
<keyword evidence="5" id="KW-0808">Transferase</keyword>
<dbReference type="SUPFAM" id="SSF55874">
    <property type="entry name" value="ATPase domain of HSP90 chaperone/DNA topoisomerase II/histidine kinase"/>
    <property type="match status" value="1"/>
</dbReference>
<dbReference type="GO" id="GO:0000155">
    <property type="term" value="F:phosphorelay sensor kinase activity"/>
    <property type="evidence" value="ECO:0007669"/>
    <property type="project" value="InterPro"/>
</dbReference>
<proteinExistence type="predicted"/>
<dbReference type="InterPro" id="IPR003018">
    <property type="entry name" value="GAF"/>
</dbReference>
<dbReference type="Pfam" id="PF02518">
    <property type="entry name" value="HATPase_c"/>
    <property type="match status" value="1"/>
</dbReference>
<dbReference type="EC" id="2.7.13.3" evidence="2"/>
<dbReference type="InterPro" id="IPR005467">
    <property type="entry name" value="His_kinase_dom"/>
</dbReference>
<dbReference type="InterPro" id="IPR003661">
    <property type="entry name" value="HisK_dim/P_dom"/>
</dbReference>
<dbReference type="Gene3D" id="3.30.565.10">
    <property type="entry name" value="Histidine kinase-like ATPase, C-terminal domain"/>
    <property type="match status" value="1"/>
</dbReference>
<dbReference type="EMBL" id="VOXD01000017">
    <property type="protein sequence ID" value="TXF89069.1"/>
    <property type="molecule type" value="Genomic_DNA"/>
</dbReference>
<dbReference type="InterPro" id="IPR036890">
    <property type="entry name" value="HATPase_C_sf"/>
</dbReference>
<evidence type="ECO:0000256" key="3">
    <source>
        <dbReference type="ARBA" id="ARBA00022553"/>
    </source>
</evidence>
<accession>A0A5C7FRT2</accession>
<sequence>MKARIPVNEAERLENLRQYEILDTGREQEYDDLTAIASQICGTPVSMISLIDEDRQWYKSTVGVDPALTETGRDVAFCAHNILDASGPLVIKDMREDPRFSDNPFVSAAPNAIFYAGAPLVTDEGHALGSICVVDLKPRELTEEQVEALTALSRQVIKLLELRKSLAATRHQYELKAAAHKNLLDFSYVVAHDLKAPLRNIGQFAELVTADYGQSIPEDGREMLAMMGDLTKDAQRMISGVLKYSEAVTKVDEEREVVDLREVVEAMKVRLLPPPDCRVEFVGPVGEMYASKLAVEQVLQNLISNAIKYRDKPETVIEVGYQVTEDGAVLSVRDNGRGISERAQRSIFNLFYTTAVEGEEESHGVGLSIVKRMAELLRGEIKIASEEGQWSEFSLVMAG</sequence>
<dbReference type="SMART" id="SM00387">
    <property type="entry name" value="HATPase_c"/>
    <property type="match status" value="1"/>
</dbReference>
<dbReference type="InterPro" id="IPR036097">
    <property type="entry name" value="HisK_dim/P_sf"/>
</dbReference>
<dbReference type="PROSITE" id="PS50109">
    <property type="entry name" value="HIS_KIN"/>
    <property type="match status" value="1"/>
</dbReference>
<keyword evidence="3" id="KW-0597">Phosphoprotein</keyword>
<evidence type="ECO:0000256" key="1">
    <source>
        <dbReference type="ARBA" id="ARBA00000085"/>
    </source>
</evidence>
<keyword evidence="5" id="KW-0418">Kinase</keyword>
<comment type="caution">
    <text evidence="5">The sequence shown here is derived from an EMBL/GenBank/DDBJ whole genome shotgun (WGS) entry which is preliminary data.</text>
</comment>
<dbReference type="SUPFAM" id="SSF55781">
    <property type="entry name" value="GAF domain-like"/>
    <property type="match status" value="1"/>
</dbReference>
<dbReference type="Pfam" id="PF01590">
    <property type="entry name" value="GAF"/>
    <property type="match status" value="1"/>
</dbReference>
<evidence type="ECO:0000256" key="2">
    <source>
        <dbReference type="ARBA" id="ARBA00012438"/>
    </source>
</evidence>
<dbReference type="AlphaFoldDB" id="A0A5C7FRT2"/>
<evidence type="ECO:0000259" key="4">
    <source>
        <dbReference type="PROSITE" id="PS50109"/>
    </source>
</evidence>
<dbReference type="OrthoDB" id="9811889at2"/>
<comment type="catalytic activity">
    <reaction evidence="1">
        <text>ATP + protein L-histidine = ADP + protein N-phospho-L-histidine.</text>
        <dbReference type="EC" id="2.7.13.3"/>
    </reaction>
</comment>
<feature type="domain" description="Histidine kinase" evidence="4">
    <location>
        <begin position="189"/>
        <end position="399"/>
    </location>
</feature>